<keyword evidence="1" id="KW-0472">Membrane</keyword>
<evidence type="ECO:0000313" key="3">
    <source>
        <dbReference type="Proteomes" id="UP000215215"/>
    </source>
</evidence>
<name>A0A235BWE8_UNCW3</name>
<comment type="caution">
    <text evidence="2">The sequence shown here is derived from an EMBL/GenBank/DDBJ whole genome shotgun (WGS) entry which is preliminary data.</text>
</comment>
<dbReference type="Proteomes" id="UP000215215">
    <property type="component" value="Unassembled WGS sequence"/>
</dbReference>
<dbReference type="Pfam" id="PF04350">
    <property type="entry name" value="PilO"/>
    <property type="match status" value="1"/>
</dbReference>
<organism evidence="2 3">
    <name type="scientific">candidate division WOR-3 bacterium JGI_Cruoil_03_44_89</name>
    <dbReference type="NCBI Taxonomy" id="1973748"/>
    <lineage>
        <taxon>Bacteria</taxon>
        <taxon>Bacteria division WOR-3</taxon>
    </lineage>
</organism>
<dbReference type="Gene3D" id="3.30.70.60">
    <property type="match status" value="1"/>
</dbReference>
<dbReference type="GO" id="GO:0043683">
    <property type="term" value="P:type IV pilus assembly"/>
    <property type="evidence" value="ECO:0007669"/>
    <property type="project" value="InterPro"/>
</dbReference>
<sequence length="186" mass="21326">MMRNKIIAAVAIVGVICLVFFAVIYPPRRRELSRLRSEQTELEKELGVARENLKHFTRLRTEYDSLTATWARIEVLLPEEKDIPDLLEDIARVGKRCGVEILQFKPQNPVPHELCTEIPISFNVCGSYHQLGRFLSEIANLPRLLKARELGISSYRKKGSERTSIRATFVVSAYTLKKDTTQARQK</sequence>
<dbReference type="InterPro" id="IPR014717">
    <property type="entry name" value="Transl_elong_EF1B/ribsomal_bS6"/>
</dbReference>
<keyword evidence="1" id="KW-0812">Transmembrane</keyword>
<feature type="transmembrane region" description="Helical" evidence="1">
    <location>
        <begin position="6"/>
        <end position="26"/>
    </location>
</feature>
<dbReference type="PANTHER" id="PTHR39555:SF1">
    <property type="entry name" value="TYPE IV PILUS INNER MEMBRANE COMPONENT PILO"/>
    <property type="match status" value="1"/>
</dbReference>
<proteinExistence type="predicted"/>
<dbReference type="PANTHER" id="PTHR39555">
    <property type="entry name" value="FIMBRIAL ASSEMBLY PROTEIN PILO-LIKE PROTEIN-RELATED"/>
    <property type="match status" value="1"/>
</dbReference>
<evidence type="ECO:0008006" key="4">
    <source>
        <dbReference type="Google" id="ProtNLM"/>
    </source>
</evidence>
<dbReference type="GO" id="GO:0043107">
    <property type="term" value="P:type IV pilus-dependent motility"/>
    <property type="evidence" value="ECO:0007669"/>
    <property type="project" value="InterPro"/>
</dbReference>
<dbReference type="InterPro" id="IPR007445">
    <property type="entry name" value="PilO"/>
</dbReference>
<dbReference type="AlphaFoldDB" id="A0A235BWE8"/>
<evidence type="ECO:0000256" key="1">
    <source>
        <dbReference type="SAM" id="Phobius"/>
    </source>
</evidence>
<reference evidence="2 3" key="1">
    <citation type="submission" date="2017-07" db="EMBL/GenBank/DDBJ databases">
        <title>Recovery of genomes from metagenomes via a dereplication, aggregation, and scoring strategy.</title>
        <authorList>
            <person name="Sieber C.M."/>
            <person name="Probst A.J."/>
            <person name="Sharrar A."/>
            <person name="Thomas B.C."/>
            <person name="Hess M."/>
            <person name="Tringe S.G."/>
            <person name="Banfield J.F."/>
        </authorList>
    </citation>
    <scope>NUCLEOTIDE SEQUENCE [LARGE SCALE GENOMIC DNA]</scope>
    <source>
        <strain evidence="2">JGI_Cruoil_03_44_89</strain>
    </source>
</reference>
<keyword evidence="1" id="KW-1133">Transmembrane helix</keyword>
<protein>
    <recommendedName>
        <fullName evidence="4">Pilus assembly protein PilO</fullName>
    </recommendedName>
</protein>
<dbReference type="EMBL" id="NOZQ01000055">
    <property type="protein sequence ID" value="OYD16690.1"/>
    <property type="molecule type" value="Genomic_DNA"/>
</dbReference>
<accession>A0A235BWE8</accession>
<gene>
    <name evidence="2" type="ORF">CH333_02870</name>
</gene>
<evidence type="ECO:0000313" key="2">
    <source>
        <dbReference type="EMBL" id="OYD16690.1"/>
    </source>
</evidence>